<name>A0ACC1IRF6_9FUNG</name>
<sequence>MPDLVPVVTATAETKSKLCHSVSKDQIEIESFIVKPPTPLPTSDNIVDSCRPTDGTVVLAFQWQRSSGPLNKFTLHGLWIDKYNLAESVAKFKIALMKEFGVNVYVCSKKHEIDEVRIWFQVKNGTDFQLTNARMANNKFGPFYYFPK</sequence>
<gene>
    <name evidence="1" type="ORF">LPJ66_002104</name>
</gene>
<reference evidence="1" key="1">
    <citation type="submission" date="2022-07" db="EMBL/GenBank/DDBJ databases">
        <title>Phylogenomic reconstructions and comparative analyses of Kickxellomycotina fungi.</title>
        <authorList>
            <person name="Reynolds N.K."/>
            <person name="Stajich J.E."/>
            <person name="Barry K."/>
            <person name="Grigoriev I.V."/>
            <person name="Crous P."/>
            <person name="Smith M.E."/>
        </authorList>
    </citation>
    <scope>NUCLEOTIDE SEQUENCE</scope>
    <source>
        <strain evidence="1">Benny 63K</strain>
    </source>
</reference>
<dbReference type="EMBL" id="JANBPG010000152">
    <property type="protein sequence ID" value="KAJ1899447.1"/>
    <property type="molecule type" value="Genomic_DNA"/>
</dbReference>
<dbReference type="Proteomes" id="UP001150581">
    <property type="component" value="Unassembled WGS sequence"/>
</dbReference>
<evidence type="ECO:0000313" key="2">
    <source>
        <dbReference type="Proteomes" id="UP001150581"/>
    </source>
</evidence>
<comment type="caution">
    <text evidence="1">The sequence shown here is derived from an EMBL/GenBank/DDBJ whole genome shotgun (WGS) entry which is preliminary data.</text>
</comment>
<organism evidence="1 2">
    <name type="scientific">Kickxella alabastrina</name>
    <dbReference type="NCBI Taxonomy" id="61397"/>
    <lineage>
        <taxon>Eukaryota</taxon>
        <taxon>Fungi</taxon>
        <taxon>Fungi incertae sedis</taxon>
        <taxon>Zoopagomycota</taxon>
        <taxon>Kickxellomycotina</taxon>
        <taxon>Kickxellomycetes</taxon>
        <taxon>Kickxellales</taxon>
        <taxon>Kickxellaceae</taxon>
        <taxon>Kickxella</taxon>
    </lineage>
</organism>
<proteinExistence type="predicted"/>
<accession>A0ACC1IRF6</accession>
<keyword evidence="2" id="KW-1185">Reference proteome</keyword>
<evidence type="ECO:0000313" key="1">
    <source>
        <dbReference type="EMBL" id="KAJ1899447.1"/>
    </source>
</evidence>
<protein>
    <submittedName>
        <fullName evidence="1">Uncharacterized protein</fullName>
    </submittedName>
</protein>